<evidence type="ECO:0008006" key="3">
    <source>
        <dbReference type="Google" id="ProtNLM"/>
    </source>
</evidence>
<gene>
    <name evidence="1" type="ORF">JNE38_13350</name>
</gene>
<organism evidence="1 2">
    <name type="scientific">Brevibacillus choshinensis</name>
    <dbReference type="NCBI Taxonomy" id="54911"/>
    <lineage>
        <taxon>Bacteria</taxon>
        <taxon>Bacillati</taxon>
        <taxon>Bacillota</taxon>
        <taxon>Bacilli</taxon>
        <taxon>Bacillales</taxon>
        <taxon>Paenibacillaceae</taxon>
        <taxon>Brevibacillus</taxon>
    </lineage>
</organism>
<sequence length="176" mass="19684">MFVQLTGERDNLTVIVMGEPLAGRLDGSYLLPGRLVKALKPEDLPPDIPFMLEGSLPSGYGFYREDSVVFRREKDPGSMWISVTSTYQAQEWDGLFPLEATLLARKQVLDQHKEFVAVEYEPGDEASTIRYEFGLAPKEPIDLESALEAICDTVFEVEARGNARLWPRAGGQFGEL</sequence>
<proteinExistence type="predicted"/>
<name>A0ABX7FWX4_BRECH</name>
<dbReference type="Proteomes" id="UP000596248">
    <property type="component" value="Chromosome"/>
</dbReference>
<protein>
    <recommendedName>
        <fullName evidence="3">Phage tail protein</fullName>
    </recommendedName>
</protein>
<evidence type="ECO:0000313" key="2">
    <source>
        <dbReference type="Proteomes" id="UP000596248"/>
    </source>
</evidence>
<keyword evidence="2" id="KW-1185">Reference proteome</keyword>
<evidence type="ECO:0000313" key="1">
    <source>
        <dbReference type="EMBL" id="QRG70015.1"/>
    </source>
</evidence>
<dbReference type="RefSeq" id="WP_203356989.1">
    <property type="nucleotide sequence ID" value="NZ_CP069127.1"/>
</dbReference>
<accession>A0ABX7FWX4</accession>
<reference evidence="1 2" key="1">
    <citation type="submission" date="2021-01" db="EMBL/GenBank/DDBJ databases">
        <title>Identification of strong promoters based on the transcriptome of Brevibacillus choshinensis.</title>
        <authorList>
            <person name="Yao D."/>
            <person name="Zhang K."/>
            <person name="Wu J."/>
        </authorList>
    </citation>
    <scope>NUCLEOTIDE SEQUENCE [LARGE SCALE GENOMIC DNA]</scope>
    <source>
        <strain evidence="1 2">HPD31-SP3</strain>
    </source>
</reference>
<dbReference type="EMBL" id="CP069127">
    <property type="protein sequence ID" value="QRG70015.1"/>
    <property type="molecule type" value="Genomic_DNA"/>
</dbReference>